<accession>A0A8S1J0Q4</accession>
<feature type="transmembrane region" description="Helical" evidence="9">
    <location>
        <begin position="496"/>
        <end position="518"/>
    </location>
</feature>
<dbReference type="GO" id="GO:0080162">
    <property type="term" value="P:endoplasmic reticulum to cytosol auxin transport"/>
    <property type="evidence" value="ECO:0007669"/>
    <property type="project" value="InterPro"/>
</dbReference>
<proteinExistence type="inferred from homology"/>
<evidence type="ECO:0000256" key="7">
    <source>
        <dbReference type="ARBA" id="ARBA00025100"/>
    </source>
</evidence>
<feature type="transmembrane region" description="Helical" evidence="9">
    <location>
        <begin position="530"/>
        <end position="552"/>
    </location>
</feature>
<evidence type="ECO:0000313" key="11">
    <source>
        <dbReference type="Proteomes" id="UP000708148"/>
    </source>
</evidence>
<evidence type="ECO:0000256" key="4">
    <source>
        <dbReference type="ARBA" id="ARBA00022692"/>
    </source>
</evidence>
<evidence type="ECO:0008006" key="12">
    <source>
        <dbReference type="Google" id="ProtNLM"/>
    </source>
</evidence>
<name>A0A8S1J0Q4_9CHLO</name>
<protein>
    <recommendedName>
        <fullName evidence="12">Auxin efflux carrier</fullName>
    </recommendedName>
</protein>
<evidence type="ECO:0000256" key="1">
    <source>
        <dbReference type="ARBA" id="ARBA00004141"/>
    </source>
</evidence>
<feature type="transmembrane region" description="Helical" evidence="9">
    <location>
        <begin position="572"/>
        <end position="594"/>
    </location>
</feature>
<dbReference type="PANTHER" id="PTHR31651">
    <property type="match status" value="1"/>
</dbReference>
<comment type="function">
    <text evidence="7">Involved in cellular auxin homeostasis by regulating auxin metabolism. Regulates intracellular auxin accumulation at the endoplasmic reticulum and thus auxin availability for nuclear auxin signaling.</text>
</comment>
<feature type="transmembrane region" description="Helical" evidence="9">
    <location>
        <begin position="382"/>
        <end position="402"/>
    </location>
</feature>
<sequence length="595" mass="62212">MAGPIFPADAWAGSGVVKRPESRGVRCPLHRPFSAARIDASRGCRGFWSRPPLASLQLQHLRPRESSMLKPGGGPWIGQPNAAAGMFPGSTTLLPLAHLKPGVLAATVSASCKLLAICAVVGYLMDTKRLPDSTPEVLSKLAFELLIPSLLFTKVVAALALKPEASLLFIPVSAVALIVAGLCLGLLAGAILERGIFFFRNAPLLRPIMPARSAQTIAATTAAAFGNPAAAQMLVQKPQLPPRGLTEILIAACAFGNSFTLLLIFMLTLLPTALADSATAYVALFLLGWSPCFWSIGFAILNYRPGRGKDSADSLQVTAPFDTSLAPAASPSADRLYTKARAPLKTALGVPEQIAVGTTPSARLASLLQSCRGFVQEFASRVMNPPLVAILAAVVVGLSPLGRVLALPADHPDVVQWLGSGWGAAATGGLLLGGLRVLWGAMTLLGSSALAVQTIVLAASIVQSKMQVPNKGTSVGNAEAGWKRLLLPADALESRALLLSSVIRLFVMPLVGLGLVSSLSSMGLLPKDPVCLLAILLQSAMPSAQNLVLMAQLRDETRPLAPTAARLILQQYIVAVIPITIWAAIFATLTGVPLR</sequence>
<feature type="transmembrane region" description="Helical" evidence="9">
    <location>
        <begin position="103"/>
        <end position="125"/>
    </location>
</feature>
<evidence type="ECO:0000256" key="9">
    <source>
        <dbReference type="SAM" id="Phobius"/>
    </source>
</evidence>
<keyword evidence="4 9" id="KW-0812">Transmembrane</keyword>
<keyword evidence="5 9" id="KW-1133">Transmembrane helix</keyword>
<dbReference type="EMBL" id="CAJHUC010001416">
    <property type="protein sequence ID" value="CAD7701047.1"/>
    <property type="molecule type" value="Genomic_DNA"/>
</dbReference>
<dbReference type="PANTHER" id="PTHR31651:SF36">
    <property type="entry name" value="AUXIN EFFLUX CARRIER FAMILY PROTEIN"/>
    <property type="match status" value="1"/>
</dbReference>
<organism evidence="10 11">
    <name type="scientific">Ostreobium quekettii</name>
    <dbReference type="NCBI Taxonomy" id="121088"/>
    <lineage>
        <taxon>Eukaryota</taxon>
        <taxon>Viridiplantae</taxon>
        <taxon>Chlorophyta</taxon>
        <taxon>core chlorophytes</taxon>
        <taxon>Ulvophyceae</taxon>
        <taxon>TCBD clade</taxon>
        <taxon>Bryopsidales</taxon>
        <taxon>Ostreobineae</taxon>
        <taxon>Ostreobiaceae</taxon>
        <taxon>Ostreobium</taxon>
    </lineage>
</organism>
<feature type="transmembrane region" description="Helical" evidence="9">
    <location>
        <begin position="414"/>
        <end position="435"/>
    </location>
</feature>
<dbReference type="GO" id="GO:0012505">
    <property type="term" value="C:endomembrane system"/>
    <property type="evidence" value="ECO:0007669"/>
    <property type="project" value="UniProtKB-SubCell"/>
</dbReference>
<keyword evidence="3" id="KW-0813">Transport</keyword>
<evidence type="ECO:0000256" key="5">
    <source>
        <dbReference type="ARBA" id="ARBA00022989"/>
    </source>
</evidence>
<evidence type="ECO:0000256" key="2">
    <source>
        <dbReference type="ARBA" id="ARBA00004308"/>
    </source>
</evidence>
<dbReference type="Proteomes" id="UP000708148">
    <property type="component" value="Unassembled WGS sequence"/>
</dbReference>
<dbReference type="AlphaFoldDB" id="A0A8S1J0Q4"/>
<evidence type="ECO:0000256" key="3">
    <source>
        <dbReference type="ARBA" id="ARBA00022448"/>
    </source>
</evidence>
<feature type="transmembrane region" description="Helical" evidence="9">
    <location>
        <begin position="167"/>
        <end position="192"/>
    </location>
</feature>
<dbReference type="GO" id="GO:0016020">
    <property type="term" value="C:membrane"/>
    <property type="evidence" value="ECO:0007669"/>
    <property type="project" value="UniProtKB-SubCell"/>
</dbReference>
<feature type="transmembrane region" description="Helical" evidence="9">
    <location>
        <begin position="248"/>
        <end position="274"/>
    </location>
</feature>
<gene>
    <name evidence="10" type="ORF">OSTQU699_LOCUS6406</name>
</gene>
<dbReference type="OrthoDB" id="191139at2759"/>
<reference evidence="10" key="1">
    <citation type="submission" date="2020-12" db="EMBL/GenBank/DDBJ databases">
        <authorList>
            <person name="Iha C."/>
        </authorList>
    </citation>
    <scope>NUCLEOTIDE SEQUENCE</scope>
</reference>
<keyword evidence="6 9" id="KW-0472">Membrane</keyword>
<comment type="subcellular location">
    <subcellularLocation>
        <location evidence="2">Endomembrane system</location>
    </subcellularLocation>
    <subcellularLocation>
        <location evidence="1">Membrane</location>
        <topology evidence="1">Multi-pass membrane protein</topology>
    </subcellularLocation>
</comment>
<dbReference type="InterPro" id="IPR045033">
    <property type="entry name" value="PILS1/3/4/5/7"/>
</dbReference>
<dbReference type="InterPro" id="IPR004776">
    <property type="entry name" value="Mem_transp_PIN-like"/>
</dbReference>
<evidence type="ECO:0000313" key="10">
    <source>
        <dbReference type="EMBL" id="CAD7701047.1"/>
    </source>
</evidence>
<keyword evidence="11" id="KW-1185">Reference proteome</keyword>
<comment type="caution">
    <text evidence="10">The sequence shown here is derived from an EMBL/GenBank/DDBJ whole genome shotgun (WGS) entry which is preliminary data.</text>
</comment>
<dbReference type="Pfam" id="PF03547">
    <property type="entry name" value="Mem_trans"/>
    <property type="match status" value="2"/>
</dbReference>
<evidence type="ECO:0000256" key="6">
    <source>
        <dbReference type="ARBA" id="ARBA00023136"/>
    </source>
</evidence>
<evidence type="ECO:0000256" key="8">
    <source>
        <dbReference type="ARBA" id="ARBA00025752"/>
    </source>
</evidence>
<feature type="transmembrane region" description="Helical" evidence="9">
    <location>
        <begin position="280"/>
        <end position="301"/>
    </location>
</feature>
<feature type="transmembrane region" description="Helical" evidence="9">
    <location>
        <begin position="137"/>
        <end position="161"/>
    </location>
</feature>
<comment type="similarity">
    <text evidence="8">Belongs to the auxin efflux carrier (TC 2.A.69.2) family.</text>
</comment>